<dbReference type="CDD" id="cd00397">
    <property type="entry name" value="DNA_BRE_C"/>
    <property type="match status" value="1"/>
</dbReference>
<evidence type="ECO:0000313" key="7">
    <source>
        <dbReference type="EMBL" id="TQD23562.1"/>
    </source>
</evidence>
<accession>A0A7Z8KLH0</accession>
<evidence type="ECO:0000256" key="3">
    <source>
        <dbReference type="ARBA" id="ARBA00023172"/>
    </source>
</evidence>
<dbReference type="Pfam" id="PF00589">
    <property type="entry name" value="Phage_integrase"/>
    <property type="match status" value="1"/>
</dbReference>
<evidence type="ECO:0000259" key="5">
    <source>
        <dbReference type="PROSITE" id="PS51898"/>
    </source>
</evidence>
<protein>
    <submittedName>
        <fullName evidence="7">Site-specific integrase</fullName>
    </submittedName>
</protein>
<name>A0A7Z8KLH0_9EURY</name>
<dbReference type="SUPFAM" id="SSF56349">
    <property type="entry name" value="DNA breaking-rejoining enzymes"/>
    <property type="match status" value="1"/>
</dbReference>
<evidence type="ECO:0000256" key="1">
    <source>
        <dbReference type="ARBA" id="ARBA00022908"/>
    </source>
</evidence>
<feature type="domain" description="Tyr recombinase" evidence="5">
    <location>
        <begin position="110"/>
        <end position="345"/>
    </location>
</feature>
<gene>
    <name evidence="7" type="ORF">FKV42_13660</name>
</gene>
<sequence length="425" mass="48977">MAIKGIHNKSTIAGYTTALRLFCQYAGQSPSTIIETAVEERKRAFEPEEMTHYSLIISFRNDLTKRTNKYGVPYATSTIGKYLSAIESFFKTYHFPVPPKALVQQKRASSRPENQEIPDKELIRKALKVACPRDRAIILVGVSSGLSASDICNLTVKQFYEGFNSKTGIVTIHIARQKTEVVFTTFFSPETSQAIFTYLKTREKDITSMNNNDLREYQKVRITDNSPLFILCKKLESYLGTRIESDRALTTKNIDDIYAELSKTLGVESKTPGVYNILRSHNMRKYFTSTLLNAGCDFNIINHYSGHKNNDTVDAYFKYKTSYLEETYQKYLPYLLINESDNVENSLAYKNKEDELESVRNKLKEQIAVSNEYRDAFDELQHIRLQLAMINKEIKLENELLIRIMDCEVTKIRFIEIISETNFEI</sequence>
<dbReference type="GO" id="GO:0015074">
    <property type="term" value="P:DNA integration"/>
    <property type="evidence" value="ECO:0007669"/>
    <property type="project" value="UniProtKB-KW"/>
</dbReference>
<evidence type="ECO:0000259" key="6">
    <source>
        <dbReference type="PROSITE" id="PS51900"/>
    </source>
</evidence>
<dbReference type="GO" id="GO:0006310">
    <property type="term" value="P:DNA recombination"/>
    <property type="evidence" value="ECO:0007669"/>
    <property type="project" value="UniProtKB-KW"/>
</dbReference>
<reference evidence="7 8" key="1">
    <citation type="submission" date="2019-06" db="EMBL/GenBank/DDBJ databases">
        <title>Draft genome sequence of Methanolobus vulcani B1d.</title>
        <authorList>
            <person name="Creighbaum A.J."/>
            <person name="Ticak T."/>
            <person name="Hariraju D."/>
            <person name="Arivett B.A."/>
            <person name="Ferguson D.J.Jr."/>
        </authorList>
    </citation>
    <scope>NUCLEOTIDE SEQUENCE [LARGE SCALE GENOMIC DNA]</scope>
    <source>
        <strain evidence="7 8">B1d</strain>
    </source>
</reference>
<dbReference type="InterPro" id="IPR002104">
    <property type="entry name" value="Integrase_catalytic"/>
</dbReference>
<dbReference type="Proteomes" id="UP000319335">
    <property type="component" value="Unassembled WGS sequence"/>
</dbReference>
<dbReference type="PANTHER" id="PTHR30349:SF41">
    <property type="entry name" value="INTEGRASE_RECOMBINASE PROTEIN MJ0367-RELATED"/>
    <property type="match status" value="1"/>
</dbReference>
<dbReference type="PANTHER" id="PTHR30349">
    <property type="entry name" value="PHAGE INTEGRASE-RELATED"/>
    <property type="match status" value="1"/>
</dbReference>
<dbReference type="PROSITE" id="PS51898">
    <property type="entry name" value="TYR_RECOMBINASE"/>
    <property type="match status" value="1"/>
</dbReference>
<dbReference type="InterPro" id="IPR013762">
    <property type="entry name" value="Integrase-like_cat_sf"/>
</dbReference>
<dbReference type="AlphaFoldDB" id="A0A7Z8KLH0"/>
<dbReference type="PROSITE" id="PS51900">
    <property type="entry name" value="CB"/>
    <property type="match status" value="1"/>
</dbReference>
<dbReference type="InterPro" id="IPR011010">
    <property type="entry name" value="DNA_brk_join_enz"/>
</dbReference>
<organism evidence="7 8">
    <name type="scientific">Methanolobus vulcani</name>
    <dbReference type="NCBI Taxonomy" id="38026"/>
    <lineage>
        <taxon>Archaea</taxon>
        <taxon>Methanobacteriati</taxon>
        <taxon>Methanobacteriota</taxon>
        <taxon>Stenosarchaea group</taxon>
        <taxon>Methanomicrobia</taxon>
        <taxon>Methanosarcinales</taxon>
        <taxon>Methanosarcinaceae</taxon>
        <taxon>Methanolobus</taxon>
    </lineage>
</organism>
<dbReference type="Gene3D" id="1.10.443.10">
    <property type="entry name" value="Intergrase catalytic core"/>
    <property type="match status" value="1"/>
</dbReference>
<comment type="caution">
    <text evidence="7">The sequence shown here is derived from an EMBL/GenBank/DDBJ whole genome shotgun (WGS) entry which is preliminary data.</text>
</comment>
<proteinExistence type="predicted"/>
<dbReference type="RefSeq" id="WP_154810878.1">
    <property type="nucleotide sequence ID" value="NZ_VIAQ01000020.1"/>
</dbReference>
<dbReference type="InterPro" id="IPR044068">
    <property type="entry name" value="CB"/>
</dbReference>
<evidence type="ECO:0000256" key="4">
    <source>
        <dbReference type="PROSITE-ProRule" id="PRU01248"/>
    </source>
</evidence>
<keyword evidence="2 4" id="KW-0238">DNA-binding</keyword>
<keyword evidence="3" id="KW-0233">DNA recombination</keyword>
<dbReference type="OrthoDB" id="125869at2157"/>
<evidence type="ECO:0000256" key="2">
    <source>
        <dbReference type="ARBA" id="ARBA00023125"/>
    </source>
</evidence>
<dbReference type="GO" id="GO:0003677">
    <property type="term" value="F:DNA binding"/>
    <property type="evidence" value="ECO:0007669"/>
    <property type="project" value="UniProtKB-UniRule"/>
</dbReference>
<keyword evidence="8" id="KW-1185">Reference proteome</keyword>
<dbReference type="EMBL" id="VIAQ01000020">
    <property type="protein sequence ID" value="TQD23562.1"/>
    <property type="molecule type" value="Genomic_DNA"/>
</dbReference>
<evidence type="ECO:0000313" key="8">
    <source>
        <dbReference type="Proteomes" id="UP000319335"/>
    </source>
</evidence>
<keyword evidence="1" id="KW-0229">DNA integration</keyword>
<feature type="domain" description="Core-binding (CB)" evidence="6">
    <location>
        <begin position="1"/>
        <end position="94"/>
    </location>
</feature>
<dbReference type="InterPro" id="IPR050090">
    <property type="entry name" value="Tyrosine_recombinase_XerCD"/>
</dbReference>